<dbReference type="SMART" id="SM00342">
    <property type="entry name" value="HTH_ARAC"/>
    <property type="match status" value="1"/>
</dbReference>
<dbReference type="InterPro" id="IPR020449">
    <property type="entry name" value="Tscrpt_reg_AraC-type_HTH"/>
</dbReference>
<dbReference type="GO" id="GO:0003700">
    <property type="term" value="F:DNA-binding transcription factor activity"/>
    <property type="evidence" value="ECO:0007669"/>
    <property type="project" value="InterPro"/>
</dbReference>
<keyword evidence="2" id="KW-0238">DNA-binding</keyword>
<dbReference type="InterPro" id="IPR009057">
    <property type="entry name" value="Homeodomain-like_sf"/>
</dbReference>
<evidence type="ECO:0000256" key="1">
    <source>
        <dbReference type="ARBA" id="ARBA00023015"/>
    </source>
</evidence>
<dbReference type="SUPFAM" id="SSF46689">
    <property type="entry name" value="Homeodomain-like"/>
    <property type="match status" value="1"/>
</dbReference>
<dbReference type="Proteomes" id="UP000659388">
    <property type="component" value="Unassembled WGS sequence"/>
</dbReference>
<dbReference type="PROSITE" id="PS01124">
    <property type="entry name" value="HTH_ARAC_FAMILY_2"/>
    <property type="match status" value="1"/>
</dbReference>
<keyword evidence="3" id="KW-0804">Transcription</keyword>
<sequence>MLISLYRLQPQESQPPAYSTQLDEFIELIESHIHEHKQVSYYADRLHLSNYQLNHITKKMLNKTASEIINEHIILEAKKYLITTPMQVNEIAYLLGYQDPSYFIRFFKKHTHHSPEMFRKNYPEVLPY</sequence>
<evidence type="ECO:0000313" key="5">
    <source>
        <dbReference type="EMBL" id="MBL3655475.1"/>
    </source>
</evidence>
<proteinExistence type="predicted"/>
<feature type="domain" description="HTH araC/xylS-type" evidence="4">
    <location>
        <begin position="23"/>
        <end position="121"/>
    </location>
</feature>
<dbReference type="PANTHER" id="PTHR43280:SF32">
    <property type="entry name" value="TRANSCRIPTIONAL REGULATORY PROTEIN"/>
    <property type="match status" value="1"/>
</dbReference>
<name>A0A937F4B2_9BACT</name>
<gene>
    <name evidence="5" type="ORF">JL102_04985</name>
</gene>
<dbReference type="Pfam" id="PF12833">
    <property type="entry name" value="HTH_18"/>
    <property type="match status" value="1"/>
</dbReference>
<evidence type="ECO:0000256" key="3">
    <source>
        <dbReference type="ARBA" id="ARBA00023163"/>
    </source>
</evidence>
<organism evidence="5 6">
    <name type="scientific">Fulvivirga sediminis</name>
    <dbReference type="NCBI Taxonomy" id="2803949"/>
    <lineage>
        <taxon>Bacteria</taxon>
        <taxon>Pseudomonadati</taxon>
        <taxon>Bacteroidota</taxon>
        <taxon>Cytophagia</taxon>
        <taxon>Cytophagales</taxon>
        <taxon>Fulvivirgaceae</taxon>
        <taxon>Fulvivirga</taxon>
    </lineage>
</organism>
<dbReference type="InterPro" id="IPR018060">
    <property type="entry name" value="HTH_AraC"/>
</dbReference>
<evidence type="ECO:0000313" key="6">
    <source>
        <dbReference type="Proteomes" id="UP000659388"/>
    </source>
</evidence>
<dbReference type="AlphaFoldDB" id="A0A937F4B2"/>
<evidence type="ECO:0000256" key="2">
    <source>
        <dbReference type="ARBA" id="ARBA00023125"/>
    </source>
</evidence>
<comment type="caution">
    <text evidence="5">The sequence shown here is derived from an EMBL/GenBank/DDBJ whole genome shotgun (WGS) entry which is preliminary data.</text>
</comment>
<evidence type="ECO:0000259" key="4">
    <source>
        <dbReference type="PROSITE" id="PS01124"/>
    </source>
</evidence>
<dbReference type="PANTHER" id="PTHR43280">
    <property type="entry name" value="ARAC-FAMILY TRANSCRIPTIONAL REGULATOR"/>
    <property type="match status" value="1"/>
</dbReference>
<dbReference type="GO" id="GO:0043565">
    <property type="term" value="F:sequence-specific DNA binding"/>
    <property type="evidence" value="ECO:0007669"/>
    <property type="project" value="InterPro"/>
</dbReference>
<dbReference type="Gene3D" id="1.10.10.60">
    <property type="entry name" value="Homeodomain-like"/>
    <property type="match status" value="1"/>
</dbReference>
<dbReference type="RefSeq" id="WP_202243144.1">
    <property type="nucleotide sequence ID" value="NZ_JAESIY010000002.1"/>
</dbReference>
<accession>A0A937F4B2</accession>
<dbReference type="PRINTS" id="PR00032">
    <property type="entry name" value="HTHARAC"/>
</dbReference>
<dbReference type="EMBL" id="JAESIY010000002">
    <property type="protein sequence ID" value="MBL3655475.1"/>
    <property type="molecule type" value="Genomic_DNA"/>
</dbReference>
<keyword evidence="1" id="KW-0805">Transcription regulation</keyword>
<reference evidence="5" key="1">
    <citation type="submission" date="2021-01" db="EMBL/GenBank/DDBJ databases">
        <title>Fulvivirga kasyanovii gen. nov., sp nov., a novel member of the phylum Bacteroidetes isolated from seawater in a mussel farm.</title>
        <authorList>
            <person name="Zhao L.-H."/>
            <person name="Wang Z.-J."/>
        </authorList>
    </citation>
    <scope>NUCLEOTIDE SEQUENCE</scope>
    <source>
        <strain evidence="5">2943</strain>
    </source>
</reference>
<keyword evidence="6" id="KW-1185">Reference proteome</keyword>
<protein>
    <submittedName>
        <fullName evidence="5">Helix-turn-helix domain-containing protein</fullName>
    </submittedName>
</protein>